<evidence type="ECO:0000256" key="5">
    <source>
        <dbReference type="SAM" id="SignalP"/>
    </source>
</evidence>
<accession>A0A9D4J704</accession>
<protein>
    <submittedName>
        <fullName evidence="6">Uncharacterized protein</fullName>
    </submittedName>
</protein>
<keyword evidence="2" id="KW-0677">Repeat</keyword>
<evidence type="ECO:0000313" key="6">
    <source>
        <dbReference type="EMBL" id="KAH3797898.1"/>
    </source>
</evidence>
<gene>
    <name evidence="6" type="ORF">DPMN_151488</name>
</gene>
<dbReference type="GO" id="GO:0005509">
    <property type="term" value="F:calcium ion binding"/>
    <property type="evidence" value="ECO:0007669"/>
    <property type="project" value="InterPro"/>
</dbReference>
<reference evidence="6" key="1">
    <citation type="journal article" date="2019" name="bioRxiv">
        <title>The Genome of the Zebra Mussel, Dreissena polymorpha: A Resource for Invasive Species Research.</title>
        <authorList>
            <person name="McCartney M.A."/>
            <person name="Auch B."/>
            <person name="Kono T."/>
            <person name="Mallez S."/>
            <person name="Zhang Y."/>
            <person name="Obille A."/>
            <person name="Becker A."/>
            <person name="Abrahante J.E."/>
            <person name="Garbe J."/>
            <person name="Badalamenti J.P."/>
            <person name="Herman A."/>
            <person name="Mangelson H."/>
            <person name="Liachko I."/>
            <person name="Sullivan S."/>
            <person name="Sone E.D."/>
            <person name="Koren S."/>
            <person name="Silverstein K.A.T."/>
            <person name="Beckman K.B."/>
            <person name="Gohl D.M."/>
        </authorList>
    </citation>
    <scope>NUCLEOTIDE SEQUENCE</scope>
    <source>
        <strain evidence="6">Duluth1</strain>
        <tissue evidence="6">Whole animal</tissue>
    </source>
</reference>
<dbReference type="GO" id="GO:0016342">
    <property type="term" value="C:catenin complex"/>
    <property type="evidence" value="ECO:0007669"/>
    <property type="project" value="TreeGrafter"/>
</dbReference>
<dbReference type="SUPFAM" id="SSF49313">
    <property type="entry name" value="Cadherin-like"/>
    <property type="match status" value="2"/>
</dbReference>
<sequence>MKGILTVAVVCLLANFTDAQFTAWTTTGFTIQSGSATASVTLKYDTKVPETSTATTAIFTLAATGTGTMAYAFATAGNPNSVGAIAGGTGAVTLAATKSIDYETTTSIVFVVTATTGTGTTGTATVTVEIRNVVEFSNTHYVACVADGATAGTTVGTYTVADKASGDTIAYTHTPTSDFDYASATGVVSVKTTRDMKILGGQALTLTATPGATSTSATTAGTTTLWIAIGTCTSSALQITAMLGMVMLSFATALCL</sequence>
<dbReference type="Proteomes" id="UP000828390">
    <property type="component" value="Unassembled WGS sequence"/>
</dbReference>
<dbReference type="EMBL" id="JAIWYP010000007">
    <property type="protein sequence ID" value="KAH3797898.1"/>
    <property type="molecule type" value="Genomic_DNA"/>
</dbReference>
<reference evidence="6" key="2">
    <citation type="submission" date="2020-11" db="EMBL/GenBank/DDBJ databases">
        <authorList>
            <person name="McCartney M.A."/>
            <person name="Auch B."/>
            <person name="Kono T."/>
            <person name="Mallez S."/>
            <person name="Becker A."/>
            <person name="Gohl D.M."/>
            <person name="Silverstein K.A.T."/>
            <person name="Koren S."/>
            <person name="Bechman K.B."/>
            <person name="Herman A."/>
            <person name="Abrahante J.E."/>
            <person name="Garbe J."/>
        </authorList>
    </citation>
    <scope>NUCLEOTIDE SEQUENCE</scope>
    <source>
        <strain evidence="6">Duluth1</strain>
        <tissue evidence="6">Whole animal</tissue>
    </source>
</reference>
<evidence type="ECO:0000256" key="4">
    <source>
        <dbReference type="ARBA" id="ARBA00023136"/>
    </source>
</evidence>
<dbReference type="GO" id="GO:0016477">
    <property type="term" value="P:cell migration"/>
    <property type="evidence" value="ECO:0007669"/>
    <property type="project" value="TreeGrafter"/>
</dbReference>
<organism evidence="6 7">
    <name type="scientific">Dreissena polymorpha</name>
    <name type="common">Zebra mussel</name>
    <name type="synonym">Mytilus polymorpha</name>
    <dbReference type="NCBI Taxonomy" id="45954"/>
    <lineage>
        <taxon>Eukaryota</taxon>
        <taxon>Metazoa</taxon>
        <taxon>Spiralia</taxon>
        <taxon>Lophotrochozoa</taxon>
        <taxon>Mollusca</taxon>
        <taxon>Bivalvia</taxon>
        <taxon>Autobranchia</taxon>
        <taxon>Heteroconchia</taxon>
        <taxon>Euheterodonta</taxon>
        <taxon>Imparidentia</taxon>
        <taxon>Neoheterodontei</taxon>
        <taxon>Myida</taxon>
        <taxon>Dreissenoidea</taxon>
        <taxon>Dreissenidae</taxon>
        <taxon>Dreissena</taxon>
    </lineage>
</organism>
<dbReference type="GO" id="GO:0008013">
    <property type="term" value="F:beta-catenin binding"/>
    <property type="evidence" value="ECO:0007669"/>
    <property type="project" value="TreeGrafter"/>
</dbReference>
<evidence type="ECO:0000256" key="1">
    <source>
        <dbReference type="ARBA" id="ARBA00004370"/>
    </source>
</evidence>
<keyword evidence="5" id="KW-0732">Signal</keyword>
<dbReference type="InterPro" id="IPR039808">
    <property type="entry name" value="Cadherin"/>
</dbReference>
<dbReference type="Gene3D" id="2.60.40.60">
    <property type="entry name" value="Cadherins"/>
    <property type="match status" value="2"/>
</dbReference>
<evidence type="ECO:0000313" key="7">
    <source>
        <dbReference type="Proteomes" id="UP000828390"/>
    </source>
</evidence>
<keyword evidence="3" id="KW-0106">Calcium</keyword>
<feature type="signal peptide" evidence="5">
    <location>
        <begin position="1"/>
        <end position="19"/>
    </location>
</feature>
<feature type="chain" id="PRO_5039506006" evidence="5">
    <location>
        <begin position="20"/>
        <end position="256"/>
    </location>
</feature>
<dbReference type="PANTHER" id="PTHR24027">
    <property type="entry name" value="CADHERIN-23"/>
    <property type="match status" value="1"/>
</dbReference>
<evidence type="ECO:0000256" key="3">
    <source>
        <dbReference type="ARBA" id="ARBA00022837"/>
    </source>
</evidence>
<keyword evidence="4" id="KW-0472">Membrane</keyword>
<proteinExistence type="predicted"/>
<dbReference type="PANTHER" id="PTHR24027:SF438">
    <property type="entry name" value="CADHERIN 23"/>
    <property type="match status" value="1"/>
</dbReference>
<dbReference type="GO" id="GO:0098742">
    <property type="term" value="P:cell-cell adhesion via plasma-membrane adhesion molecules"/>
    <property type="evidence" value="ECO:0007669"/>
    <property type="project" value="TreeGrafter"/>
</dbReference>
<dbReference type="AlphaFoldDB" id="A0A9D4J704"/>
<dbReference type="InterPro" id="IPR015919">
    <property type="entry name" value="Cadherin-like_sf"/>
</dbReference>
<comment type="subcellular location">
    <subcellularLocation>
        <location evidence="1">Membrane</location>
    </subcellularLocation>
</comment>
<dbReference type="GO" id="GO:0045296">
    <property type="term" value="F:cadherin binding"/>
    <property type="evidence" value="ECO:0007669"/>
    <property type="project" value="TreeGrafter"/>
</dbReference>
<evidence type="ECO:0000256" key="2">
    <source>
        <dbReference type="ARBA" id="ARBA00022737"/>
    </source>
</evidence>
<comment type="caution">
    <text evidence="6">The sequence shown here is derived from an EMBL/GenBank/DDBJ whole genome shotgun (WGS) entry which is preliminary data.</text>
</comment>
<keyword evidence="7" id="KW-1185">Reference proteome</keyword>
<name>A0A9D4J704_DREPO</name>